<gene>
    <name evidence="1" type="ORF">B0I33_106393</name>
</gene>
<name>A0A2T0LU84_9PSEU</name>
<dbReference type="EMBL" id="PVNH01000006">
    <property type="protein sequence ID" value="PRX47291.1"/>
    <property type="molecule type" value="Genomic_DNA"/>
</dbReference>
<dbReference type="OrthoDB" id="3210113at2"/>
<dbReference type="Gene3D" id="3.40.50.1820">
    <property type="entry name" value="alpha/beta hydrolase"/>
    <property type="match status" value="1"/>
</dbReference>
<dbReference type="GO" id="GO:0016787">
    <property type="term" value="F:hydrolase activity"/>
    <property type="evidence" value="ECO:0007669"/>
    <property type="project" value="UniProtKB-KW"/>
</dbReference>
<dbReference type="Proteomes" id="UP000238362">
    <property type="component" value="Unassembled WGS sequence"/>
</dbReference>
<sequence>MPGHRVGRRAVLLGGAGAVAAAGVLAGTDGARTLLGLVPSSPEGTREETRTERVYSAARGRHVDLVTLLPPGAPDRLPMCLLLHGRGGDAHSAAPSGLLAGLGGEVARGAVPPFGFVAVDGGDTYWQEHVPGDDPMAMVLDEVPGWLRDRGLGGRTGLPFACAGTSMGGFGALLYARLRVRRRLPPSAVGLISPALLRSWDEMRKRRAFRDRAEWRSLDPLRHVEATRDVPTGVWCGTDDPFVAGVREFVARARPEVAHLGPGGHSGAFFRTAVPGLVAFLGRHCPRAAR</sequence>
<dbReference type="RefSeq" id="WP_106179800.1">
    <property type="nucleotide sequence ID" value="NZ_PVNH01000006.1"/>
</dbReference>
<dbReference type="SUPFAM" id="SSF53474">
    <property type="entry name" value="alpha/beta-Hydrolases"/>
    <property type="match status" value="1"/>
</dbReference>
<comment type="caution">
    <text evidence="1">The sequence shown here is derived from an EMBL/GenBank/DDBJ whole genome shotgun (WGS) entry which is preliminary data.</text>
</comment>
<dbReference type="AlphaFoldDB" id="A0A2T0LU84"/>
<evidence type="ECO:0000313" key="2">
    <source>
        <dbReference type="Proteomes" id="UP000238362"/>
    </source>
</evidence>
<accession>A0A2T0LU84</accession>
<dbReference type="InterPro" id="IPR029058">
    <property type="entry name" value="AB_hydrolase_fold"/>
</dbReference>
<reference evidence="1 2" key="1">
    <citation type="submission" date="2018-03" db="EMBL/GenBank/DDBJ databases">
        <title>Genomic Encyclopedia of Type Strains, Phase III (KMG-III): the genomes of soil and plant-associated and newly described type strains.</title>
        <authorList>
            <person name="Whitman W."/>
        </authorList>
    </citation>
    <scope>NUCLEOTIDE SEQUENCE [LARGE SCALE GENOMIC DNA]</scope>
    <source>
        <strain evidence="1 2">CGMCC 4.7125</strain>
    </source>
</reference>
<evidence type="ECO:0000313" key="1">
    <source>
        <dbReference type="EMBL" id="PRX47291.1"/>
    </source>
</evidence>
<keyword evidence="2" id="KW-1185">Reference proteome</keyword>
<organism evidence="1 2">
    <name type="scientific">Prauserella shujinwangii</name>
    <dbReference type="NCBI Taxonomy" id="1453103"/>
    <lineage>
        <taxon>Bacteria</taxon>
        <taxon>Bacillati</taxon>
        <taxon>Actinomycetota</taxon>
        <taxon>Actinomycetes</taxon>
        <taxon>Pseudonocardiales</taxon>
        <taxon>Pseudonocardiaceae</taxon>
        <taxon>Prauserella</taxon>
    </lineage>
</organism>
<keyword evidence="1" id="KW-0378">Hydrolase</keyword>
<protein>
    <submittedName>
        <fullName evidence="1">S-formylglutathione hydrolase FrmB</fullName>
    </submittedName>
</protein>
<proteinExistence type="predicted"/>